<comment type="caution">
    <text evidence="4">The sequence shown here is derived from an EMBL/GenBank/DDBJ whole genome shotgun (WGS) entry which is preliminary data.</text>
</comment>
<dbReference type="Proteomes" id="UP000760860">
    <property type="component" value="Unassembled WGS sequence"/>
</dbReference>
<dbReference type="EMBL" id="RCMV01001525">
    <property type="protein sequence ID" value="KAG3208210.1"/>
    <property type="molecule type" value="Genomic_DNA"/>
</dbReference>
<proteinExistence type="predicted"/>
<name>A0A329RFF8_9STRA</name>
<evidence type="ECO:0000313" key="4">
    <source>
        <dbReference type="EMBL" id="RAW22789.1"/>
    </source>
</evidence>
<sequence>MASDDATAMVLMLIGDSSDRFSRHPAPTPALLWSHIAELEELQNKLHDME</sequence>
<keyword evidence="5" id="KW-1185">Reference proteome</keyword>
<dbReference type="EMBL" id="RCMG01001646">
    <property type="protein sequence ID" value="KAG2822782.1"/>
    <property type="molecule type" value="Genomic_DNA"/>
</dbReference>
<dbReference type="AlphaFoldDB" id="A0A329RFF8"/>
<evidence type="ECO:0000313" key="1">
    <source>
        <dbReference type="EMBL" id="KAG2822782.1"/>
    </source>
</evidence>
<organism evidence="4 5">
    <name type="scientific">Phytophthora cactorum</name>
    <dbReference type="NCBI Taxonomy" id="29920"/>
    <lineage>
        <taxon>Eukaryota</taxon>
        <taxon>Sar</taxon>
        <taxon>Stramenopiles</taxon>
        <taxon>Oomycota</taxon>
        <taxon>Peronosporomycetes</taxon>
        <taxon>Peronosporales</taxon>
        <taxon>Peronosporaceae</taxon>
        <taxon>Phytophthora</taxon>
    </lineage>
</organism>
<dbReference type="Proteomes" id="UP000735874">
    <property type="component" value="Unassembled WGS sequence"/>
</dbReference>
<dbReference type="Proteomes" id="UP000251314">
    <property type="component" value="Unassembled WGS sequence"/>
</dbReference>
<evidence type="ECO:0000313" key="5">
    <source>
        <dbReference type="Proteomes" id="UP000251314"/>
    </source>
</evidence>
<gene>
    <name evidence="4" type="ORF">PC110_g20774</name>
    <name evidence="1" type="ORF">PC113_g22282</name>
    <name evidence="2" type="ORF">PC115_g21227</name>
    <name evidence="3" type="ORF">PC129_g20760</name>
</gene>
<dbReference type="VEuPathDB" id="FungiDB:PC110_g20774"/>
<dbReference type="EMBL" id="RCMI01001468">
    <property type="protein sequence ID" value="KAG2884788.1"/>
    <property type="molecule type" value="Genomic_DNA"/>
</dbReference>
<reference evidence="4 5" key="1">
    <citation type="submission" date="2018-01" db="EMBL/GenBank/DDBJ databases">
        <title>Draft genome of the strawberry crown rot pathogen Phytophthora cactorum.</title>
        <authorList>
            <person name="Armitage A.D."/>
            <person name="Lysoe E."/>
            <person name="Nellist C.F."/>
            <person name="Harrison R.J."/>
            <person name="Brurberg M.B."/>
        </authorList>
    </citation>
    <scope>NUCLEOTIDE SEQUENCE [LARGE SCALE GENOMIC DNA]</scope>
    <source>
        <strain evidence="4 5">10300</strain>
    </source>
</reference>
<dbReference type="EMBL" id="MJFZ01001211">
    <property type="protein sequence ID" value="RAW22789.1"/>
    <property type="molecule type" value="Genomic_DNA"/>
</dbReference>
<evidence type="ECO:0000313" key="3">
    <source>
        <dbReference type="EMBL" id="KAG3208210.1"/>
    </source>
</evidence>
<accession>A0A329RFF8</accession>
<reference evidence="3" key="2">
    <citation type="submission" date="2018-05" db="EMBL/GenBank/DDBJ databases">
        <title>Effector identification in a new, highly contiguous assembly of the strawberry crown rot pathogen Phytophthora cactorum.</title>
        <authorList>
            <person name="Armitage A.D."/>
            <person name="Nellist C.F."/>
            <person name="Bates H."/>
            <person name="Vickerstaff R.J."/>
            <person name="Harrison R.J."/>
        </authorList>
    </citation>
    <scope>NUCLEOTIDE SEQUENCE</scope>
    <source>
        <strain evidence="1">15-7</strain>
        <strain evidence="2">4032</strain>
        <strain evidence="3">P421</strain>
    </source>
</reference>
<protein>
    <submittedName>
        <fullName evidence="4">Uncharacterized protein</fullName>
    </submittedName>
</protein>
<evidence type="ECO:0000313" key="2">
    <source>
        <dbReference type="EMBL" id="KAG2884788.1"/>
    </source>
</evidence>
<dbReference type="Proteomes" id="UP000774804">
    <property type="component" value="Unassembled WGS sequence"/>
</dbReference>